<accession>A0A090DG61</accession>
<organism evidence="1 2">
    <name type="scientific">Mesorhizobium plurifarium</name>
    <dbReference type="NCBI Taxonomy" id="69974"/>
    <lineage>
        <taxon>Bacteria</taxon>
        <taxon>Pseudomonadati</taxon>
        <taxon>Pseudomonadota</taxon>
        <taxon>Alphaproteobacteria</taxon>
        <taxon>Hyphomicrobiales</taxon>
        <taxon>Phyllobacteriaceae</taxon>
        <taxon>Mesorhizobium</taxon>
    </lineage>
</organism>
<evidence type="ECO:0000313" key="1">
    <source>
        <dbReference type="EMBL" id="CDX12581.1"/>
    </source>
</evidence>
<dbReference type="EMBL" id="CCMZ01000004">
    <property type="protein sequence ID" value="CDX12581.1"/>
    <property type="molecule type" value="Genomic_DNA"/>
</dbReference>
<reference evidence="2" key="1">
    <citation type="submission" date="2014-08" db="EMBL/GenBank/DDBJ databases">
        <authorList>
            <person name="Moulin L."/>
        </authorList>
    </citation>
    <scope>NUCLEOTIDE SEQUENCE [LARGE SCALE GENOMIC DNA]</scope>
</reference>
<dbReference type="Proteomes" id="UP000045285">
    <property type="component" value="Unassembled WGS sequence"/>
</dbReference>
<protein>
    <submittedName>
        <fullName evidence="1">Uncharacterized protein</fullName>
    </submittedName>
</protein>
<sequence>MRRFIVRPTARRKRWLNSSRSCCRSSSKAIVRLPRLEKKACPVPARWKNRDGSREAMSYSGGYAPAFQSFRLTLPLL</sequence>
<evidence type="ECO:0000313" key="2">
    <source>
        <dbReference type="Proteomes" id="UP000045285"/>
    </source>
</evidence>
<proteinExistence type="predicted"/>
<dbReference type="AlphaFoldDB" id="A0A090DG61"/>
<gene>
    <name evidence="1" type="ORF">MPL3356_120051</name>
</gene>
<keyword evidence="2" id="KW-1185">Reference proteome</keyword>
<name>A0A090DG61_MESPL</name>